<evidence type="ECO:0000313" key="1">
    <source>
        <dbReference type="EMBL" id="ETS87759.1"/>
    </source>
</evidence>
<protein>
    <recommendedName>
        <fullName evidence="3">F-box domain-containing protein</fullName>
    </recommendedName>
</protein>
<gene>
    <name evidence="1" type="ORF">PFICI_01587</name>
</gene>
<accession>W3XP63</accession>
<name>W3XP63_PESFW</name>
<sequence length="403" mass="47407">MARITDLPIEVMACVLSELDDIRFLSATLLTRKHFYNSAAENSKVARNILTRQITSNLLPYSIAVFESSRPPQTHTNASIEELINLLCHEPEQLVARMRTMHLRDLVHLGHVHDIMHTMSTDFMRQAWSLLGQDHLILSPVESFRVKRAFYRFELLCNLCHRHPSTIESEIEKRYYPTEQLLRKHSPWENEQLGCIYNFIEEKFSFATFQVLREDFGFGAILFSSIRDRINEYCRRRWECKGLLFTHALINETSNDAKKMKLKSTILSPEIRIYYHLRQAHGDGASNKLLYEYSPEERRTFASRFDDHDTDIGPYEAWYNAHMHQSNIMWVLAVSKIGRRLRSYVFWDLKRINQNNLLKEFESAPKSRYVEDGFKEWRHSLGERSTIWEKRGSVTGGKLTLAQ</sequence>
<dbReference type="HOGENOM" id="CLU_047021_1_0_1"/>
<reference evidence="2" key="1">
    <citation type="journal article" date="2015" name="BMC Genomics">
        <title>Genomic and transcriptomic analysis of the endophytic fungus Pestalotiopsis fici reveals its lifestyle and high potential for synthesis of natural products.</title>
        <authorList>
            <person name="Wang X."/>
            <person name="Zhang X."/>
            <person name="Liu L."/>
            <person name="Xiang M."/>
            <person name="Wang W."/>
            <person name="Sun X."/>
            <person name="Che Y."/>
            <person name="Guo L."/>
            <person name="Liu G."/>
            <person name="Guo L."/>
            <person name="Wang C."/>
            <person name="Yin W.B."/>
            <person name="Stadler M."/>
            <person name="Zhang X."/>
            <person name="Liu X."/>
        </authorList>
    </citation>
    <scope>NUCLEOTIDE SEQUENCE [LARGE SCALE GENOMIC DNA]</scope>
    <source>
        <strain evidence="2">W106-1 / CGMCC3.15140</strain>
    </source>
</reference>
<dbReference type="STRING" id="1229662.W3XP63"/>
<dbReference type="GeneID" id="19266600"/>
<evidence type="ECO:0008006" key="3">
    <source>
        <dbReference type="Google" id="ProtNLM"/>
    </source>
</evidence>
<dbReference type="Proteomes" id="UP000030651">
    <property type="component" value="Unassembled WGS sequence"/>
</dbReference>
<dbReference type="OrthoDB" id="5427059at2759"/>
<dbReference type="AlphaFoldDB" id="W3XP63"/>
<dbReference type="RefSeq" id="XP_007828359.1">
    <property type="nucleotide sequence ID" value="XM_007830168.1"/>
</dbReference>
<dbReference type="KEGG" id="pfy:PFICI_01587"/>
<evidence type="ECO:0000313" key="2">
    <source>
        <dbReference type="Proteomes" id="UP000030651"/>
    </source>
</evidence>
<proteinExistence type="predicted"/>
<keyword evidence="2" id="KW-1185">Reference proteome</keyword>
<dbReference type="InParanoid" id="W3XP63"/>
<dbReference type="EMBL" id="KI912109">
    <property type="protein sequence ID" value="ETS87759.1"/>
    <property type="molecule type" value="Genomic_DNA"/>
</dbReference>
<dbReference type="OMA" id="TEYFRFC"/>
<organism evidence="1 2">
    <name type="scientific">Pestalotiopsis fici (strain W106-1 / CGMCC3.15140)</name>
    <dbReference type="NCBI Taxonomy" id="1229662"/>
    <lineage>
        <taxon>Eukaryota</taxon>
        <taxon>Fungi</taxon>
        <taxon>Dikarya</taxon>
        <taxon>Ascomycota</taxon>
        <taxon>Pezizomycotina</taxon>
        <taxon>Sordariomycetes</taxon>
        <taxon>Xylariomycetidae</taxon>
        <taxon>Amphisphaeriales</taxon>
        <taxon>Sporocadaceae</taxon>
        <taxon>Pestalotiopsis</taxon>
    </lineage>
</organism>
<dbReference type="eggNOG" id="ENOG502RNMY">
    <property type="taxonomic scope" value="Eukaryota"/>
</dbReference>